<comment type="caution">
    <text evidence="1">The sequence shown here is derived from an EMBL/GenBank/DDBJ whole genome shotgun (WGS) entry which is preliminary data.</text>
</comment>
<organism evidence="1 2">
    <name type="scientific">Nonomuraea roseoviolacea subsp. carminata</name>
    <dbReference type="NCBI Taxonomy" id="160689"/>
    <lineage>
        <taxon>Bacteria</taxon>
        <taxon>Bacillati</taxon>
        <taxon>Actinomycetota</taxon>
        <taxon>Actinomycetes</taxon>
        <taxon>Streptosporangiales</taxon>
        <taxon>Streptosporangiaceae</taxon>
        <taxon>Nonomuraea</taxon>
    </lineage>
</organism>
<evidence type="ECO:0000313" key="2">
    <source>
        <dbReference type="Proteomes" id="UP001320766"/>
    </source>
</evidence>
<gene>
    <name evidence="1" type="ORF">HD595_001219</name>
</gene>
<dbReference type="RefSeq" id="WP_253766399.1">
    <property type="nucleotide sequence ID" value="NZ_BAAAVE010000016.1"/>
</dbReference>
<protein>
    <submittedName>
        <fullName evidence="1">Uncharacterized protein</fullName>
    </submittedName>
</protein>
<accession>A0ABT1JUS4</accession>
<name>A0ABT1JUS4_9ACTN</name>
<reference evidence="1 2" key="1">
    <citation type="submission" date="2022-06" db="EMBL/GenBank/DDBJ databases">
        <title>Sequencing the genomes of 1000 actinobacteria strains.</title>
        <authorList>
            <person name="Klenk H.-P."/>
        </authorList>
    </citation>
    <scope>NUCLEOTIDE SEQUENCE [LARGE SCALE GENOMIC DNA]</scope>
    <source>
        <strain evidence="1 2">DSM 44170</strain>
    </source>
</reference>
<proteinExistence type="predicted"/>
<keyword evidence="2" id="KW-1185">Reference proteome</keyword>
<sequence length="112" mass="12661">MSARDLQIVQECLDAAIHGPFFEDWEFDTLMGLTRDEVAAIAASWPHADDADARHLAVNNVLNNLLGYPHGYGRRWHEFFSATPEEMADVLARWRGDEAFDASPKGTFDRLL</sequence>
<dbReference type="EMBL" id="JAMZEC010000001">
    <property type="protein sequence ID" value="MCP2345097.1"/>
    <property type="molecule type" value="Genomic_DNA"/>
</dbReference>
<dbReference type="Proteomes" id="UP001320766">
    <property type="component" value="Unassembled WGS sequence"/>
</dbReference>
<evidence type="ECO:0000313" key="1">
    <source>
        <dbReference type="EMBL" id="MCP2345097.1"/>
    </source>
</evidence>